<comment type="catalytic activity">
    <reaction evidence="1">
        <text>RNA(n) + a ribonucleoside 5'-triphosphate = RNA(n+1) + diphosphate</text>
        <dbReference type="Rhea" id="RHEA:21248"/>
        <dbReference type="Rhea" id="RHEA-COMP:14527"/>
        <dbReference type="Rhea" id="RHEA-COMP:17342"/>
        <dbReference type="ChEBI" id="CHEBI:33019"/>
        <dbReference type="ChEBI" id="CHEBI:61557"/>
        <dbReference type="ChEBI" id="CHEBI:140395"/>
        <dbReference type="EC" id="2.7.7.48"/>
    </reaction>
</comment>
<feature type="domain" description="RDRP core" evidence="3">
    <location>
        <begin position="635"/>
        <end position="1262"/>
    </location>
</feature>
<dbReference type="Pfam" id="PF05183">
    <property type="entry name" value="RdRP"/>
    <property type="match status" value="1"/>
</dbReference>
<name>A0AAV9V6X0_9PEZI</name>
<keyword evidence="1" id="KW-0694">RNA-binding</keyword>
<dbReference type="GO" id="GO:0030422">
    <property type="term" value="P:siRNA processing"/>
    <property type="evidence" value="ECO:0007669"/>
    <property type="project" value="TreeGrafter"/>
</dbReference>
<proteinExistence type="inferred from homology"/>
<dbReference type="GO" id="GO:0003968">
    <property type="term" value="F:RNA-directed RNA polymerase activity"/>
    <property type="evidence" value="ECO:0007669"/>
    <property type="project" value="UniProtKB-KW"/>
</dbReference>
<evidence type="ECO:0000313" key="5">
    <source>
        <dbReference type="Proteomes" id="UP001375240"/>
    </source>
</evidence>
<dbReference type="InterPro" id="IPR007855">
    <property type="entry name" value="RDRP"/>
</dbReference>
<evidence type="ECO:0000256" key="1">
    <source>
        <dbReference type="RuleBase" id="RU363098"/>
    </source>
</evidence>
<dbReference type="InterPro" id="IPR057596">
    <property type="entry name" value="RDRP_core"/>
</dbReference>
<evidence type="ECO:0000259" key="3">
    <source>
        <dbReference type="Pfam" id="PF05183"/>
    </source>
</evidence>
<dbReference type="EC" id="2.7.7.48" evidence="1"/>
<dbReference type="EMBL" id="JAVHNQ010000002">
    <property type="protein sequence ID" value="KAK6354545.1"/>
    <property type="molecule type" value="Genomic_DNA"/>
</dbReference>
<accession>A0AAV9V6X0</accession>
<dbReference type="PANTHER" id="PTHR23079">
    <property type="entry name" value="RNA-DEPENDENT RNA POLYMERASE"/>
    <property type="match status" value="1"/>
</dbReference>
<feature type="region of interest" description="Disordered" evidence="2">
    <location>
        <begin position="369"/>
        <end position="435"/>
    </location>
</feature>
<keyword evidence="5" id="KW-1185">Reference proteome</keyword>
<dbReference type="Proteomes" id="UP001375240">
    <property type="component" value="Unassembled WGS sequence"/>
</dbReference>
<comment type="caution">
    <text evidence="4">The sequence shown here is derived from an EMBL/GenBank/DDBJ whole genome shotgun (WGS) entry which is preliminary data.</text>
</comment>
<feature type="compositionally biased region" description="Polar residues" evidence="2">
    <location>
        <begin position="378"/>
        <end position="403"/>
    </location>
</feature>
<sequence length="1494" mass="168244">MASSGIIIRDGMHPTEVFHLLRTKFGLPLPPDEFTEESVGKEANAYFLQVKFFLTFGRHNLTKAIAAFEKFANYENLPDEALSKASSVRSSQKRQTIIQERRLEAFNNELKTQLQLFERDGGSIVTQGSSRQSIASLLPDIHNMTDRSSSYRASTQIRDRHFQRVLEWQDRNLSTATSGGFTSPRASRDGMILDAGEVEPTGGLDIERSLDNDEEINEAFPDYIEEPTEIDGVADDSGLLPVGAATMPGGFPESTSSSSPERPAKRHSPRAYNIRHAPSSVATAFPLGQRPQDLGRRGDENERCSPTSSDLRQDESFSTVASQRTSFGFQTSFGTTQPTSFNSTMEGKLSSLEVQEEEVFGVQASVSSMLPPAKPARSQKQQLGGVSKGPRSNVSSGTASMKSRSIVRPRQYSPPSAQLVREEQAQSSRSSAQYSIGASTERDMMELVAPTVPAPSDSKPAIPIGPLTVSANTGDATISLKSLTAKIPNAVTGRAPKFVLYNTLAGEPFPGEMSAFLDELKTPFWLQYEITRVLLGTVENSSSNVEDDVKCLVQKLHRGEPISYEHARAAFRETFDSYTSKESYATRKTICGRDVFESIRMSDRKWDDRLQLAAELRFDKIKHANFASKVCRPTIRLGPLHLQNKTSRFSRHFGSDRFLVLRVPRYNRDLKLDSDDYAKIVDEFLIESGFKLLSRKWRVMYYREPKDKREGKGKGEHDWHNLVLFAEEGAGIMEPMDVRQAIEWLIPIGKNLGQTECKFWSRIKLGFSTTTSTVVFEKIDTTPDIKVGGNSLTDGCGLVSPAVLRRIKTQLELSYLPSAVQARIGPAKGLFIADPKAPVDSEELWIKTRGDQTKFEGISDDVAHRTLDVNGVSAPLSPSVLNRQFLPILLQNGVPYETFEELLREDIRRQIGDLLGGGRLDDPIFLRGYIEKIKLLASRHRIETLPTMGRLPKSNAEKAVFWLESGFTLKNPLLRAAFLDVLKYYCEDIQQNMHITIPQSCTALCVADPSGKLKKGQVYLRFGEPRNFVDEKTMLPTDVVLGEVLVGRNPALFASDIQRVTAVDVPELRYLTDVIVFSADPDTCDRSLADYLSGGDYDGDRVWTCWDPRVVNPYVNSQLDTRDIDVKAYLKQDTSTMRSRFSSKRRERSDVFTEYVKCRIKNIMQENRLGLCTNYYDRVVYRTWPEGSSGGVNHPEAQILAALCGKLVDAPKQGDELRKETWKEIEQRYRHFPQPLYRSTKPNSNAMGERSNFPLDKLRFRVAPAEIDSLMTKVKGQLPTEESKDSDITGYYYDFESRWEQIRDVHGAPQTEKSPKYWGARAVLKNLNYLNNQLEVLYAKWKDYFESGGPNIDADDDDSRMKNQNFVEECLNKFVNILPQLQNPDVPPTDLIENWAHHGKEAYSEWSKIRAAAVYRKCGLESKFPWAMAASDLAWIKLSATSAESSRTIRSMREDLYLSLKTKGSAMTRMDENLWTQDITDEPREDVDNVDWDD</sequence>
<evidence type="ECO:0000256" key="2">
    <source>
        <dbReference type="SAM" id="MobiDB-lite"/>
    </source>
</evidence>
<reference evidence="4 5" key="1">
    <citation type="submission" date="2019-10" db="EMBL/GenBank/DDBJ databases">
        <authorList>
            <person name="Palmer J.M."/>
        </authorList>
    </citation>
    <scope>NUCLEOTIDE SEQUENCE [LARGE SCALE GENOMIC DNA]</scope>
    <source>
        <strain evidence="4 5">TWF696</strain>
    </source>
</reference>
<protein>
    <recommendedName>
        <fullName evidence="1">RNA-dependent RNA polymerase</fullName>
        <ecNumber evidence="1">2.7.7.48</ecNumber>
    </recommendedName>
</protein>
<feature type="compositionally biased region" description="Polar residues" evidence="2">
    <location>
        <begin position="304"/>
        <end position="319"/>
    </location>
</feature>
<feature type="compositionally biased region" description="Low complexity" evidence="2">
    <location>
        <begin position="425"/>
        <end position="435"/>
    </location>
</feature>
<feature type="compositionally biased region" description="Basic and acidic residues" evidence="2">
    <location>
        <begin position="293"/>
        <end position="303"/>
    </location>
</feature>
<feature type="region of interest" description="Disordered" evidence="2">
    <location>
        <begin position="235"/>
        <end position="319"/>
    </location>
</feature>
<dbReference type="GO" id="GO:0031380">
    <property type="term" value="C:nuclear RNA-directed RNA polymerase complex"/>
    <property type="evidence" value="ECO:0007669"/>
    <property type="project" value="TreeGrafter"/>
</dbReference>
<comment type="similarity">
    <text evidence="1">Belongs to the RdRP family.</text>
</comment>
<evidence type="ECO:0000313" key="4">
    <source>
        <dbReference type="EMBL" id="KAK6354545.1"/>
    </source>
</evidence>
<keyword evidence="1" id="KW-0548">Nucleotidyltransferase</keyword>
<dbReference type="PANTHER" id="PTHR23079:SF14">
    <property type="entry name" value="RNA-DEPENDENT RNA POLYMERASE"/>
    <property type="match status" value="1"/>
</dbReference>
<keyword evidence="1" id="KW-0696">RNA-directed RNA polymerase</keyword>
<organism evidence="4 5">
    <name type="scientific">Orbilia brochopaga</name>
    <dbReference type="NCBI Taxonomy" id="3140254"/>
    <lineage>
        <taxon>Eukaryota</taxon>
        <taxon>Fungi</taxon>
        <taxon>Dikarya</taxon>
        <taxon>Ascomycota</taxon>
        <taxon>Pezizomycotina</taxon>
        <taxon>Orbiliomycetes</taxon>
        <taxon>Orbiliales</taxon>
        <taxon>Orbiliaceae</taxon>
        <taxon>Orbilia</taxon>
    </lineage>
</organism>
<gene>
    <name evidence="4" type="ORF">TWF696_003688</name>
</gene>
<dbReference type="GO" id="GO:0003723">
    <property type="term" value="F:RNA binding"/>
    <property type="evidence" value="ECO:0007669"/>
    <property type="project" value="UniProtKB-KW"/>
</dbReference>
<keyword evidence="1" id="KW-0808">Transferase</keyword>